<dbReference type="SMART" id="SM00091">
    <property type="entry name" value="PAS"/>
    <property type="match status" value="1"/>
</dbReference>
<dbReference type="SUPFAM" id="SSF47384">
    <property type="entry name" value="Homodimeric domain of signal transducing histidine kinase"/>
    <property type="match status" value="1"/>
</dbReference>
<comment type="caution">
    <text evidence="4">The sequence shown here is derived from an EMBL/GenBank/DDBJ whole genome shotgun (WGS) entry which is preliminary data.</text>
</comment>
<feature type="transmembrane region" description="Helical" evidence="1">
    <location>
        <begin position="39"/>
        <end position="60"/>
    </location>
</feature>
<proteinExistence type="predicted"/>
<dbReference type="NCBIfam" id="TIGR00229">
    <property type="entry name" value="sensory_box"/>
    <property type="match status" value="1"/>
</dbReference>
<feature type="domain" description="PAS" evidence="2">
    <location>
        <begin position="132"/>
        <end position="202"/>
    </location>
</feature>
<dbReference type="Pfam" id="PF02518">
    <property type="entry name" value="HATPase_c"/>
    <property type="match status" value="1"/>
</dbReference>
<sequence>MRLRESSLSVVLFGAVLFSFATAYHLFEIFTINSVLPPIVAWLMDGGLAVGVIVLGWRLTEAEFSAAESETTVRWMLVGAVAGGALIGMTFVVRLVEGRTLSEPVFPLLVGINGGALLATFAGYYAARSEAAARRFEGIFNNTYQLTGLLANDGTIVEANETALSFGGLAREDVVGKKLWETYWVEPYTESQQIIEAAVTDACEGELFRDQIKIRGETGSAIIDFSVRPMYDDSGEVVQLIVEGRDITKIQRQKEYLSVLHRYLRHNLRNDLNTIQGYAVLLLEKLEAEPHTERARTIHQTATELSHSSELVKQVSEVTGEESTDVYPQELARLVNRGCDQASIATSRFSVDVPSGQTVYVDDRIHLMFEEFLNALGDHLEDDGEIRITHGQGDEQVHLEISCRGFTIPPAELSAFDSVNERTSTHHPDGIRFWLLKSVVTECGGRITYDTRSGEGTNITLTFVDGSKEMEVTVPPVQQTAG</sequence>
<dbReference type="PANTHER" id="PTHR45569:SF1">
    <property type="entry name" value="SENSOR PROTEIN KDPD"/>
    <property type="match status" value="1"/>
</dbReference>
<dbReference type="InterPro" id="IPR052023">
    <property type="entry name" value="Histidine_kinase_KdpD"/>
</dbReference>
<dbReference type="RefSeq" id="WP_159763028.1">
    <property type="nucleotide sequence ID" value="NZ_WUUT01000001.1"/>
</dbReference>
<dbReference type="SUPFAM" id="SSF55785">
    <property type="entry name" value="PYP-like sensor domain (PAS domain)"/>
    <property type="match status" value="1"/>
</dbReference>
<dbReference type="PROSITE" id="PS50112">
    <property type="entry name" value="PAS"/>
    <property type="match status" value="1"/>
</dbReference>
<dbReference type="SUPFAM" id="SSF55874">
    <property type="entry name" value="ATPase domain of HSP90 chaperone/DNA topoisomerase II/histidine kinase"/>
    <property type="match status" value="1"/>
</dbReference>
<dbReference type="Proteomes" id="UP000466535">
    <property type="component" value="Unassembled WGS sequence"/>
</dbReference>
<dbReference type="InterPro" id="IPR003594">
    <property type="entry name" value="HATPase_dom"/>
</dbReference>
<organism evidence="4 5">
    <name type="scientific">Halovenus carboxidivorans</name>
    <dbReference type="NCBI Taxonomy" id="2692199"/>
    <lineage>
        <taxon>Archaea</taxon>
        <taxon>Methanobacteriati</taxon>
        <taxon>Methanobacteriota</taxon>
        <taxon>Stenosarchaea group</taxon>
        <taxon>Halobacteria</taxon>
        <taxon>Halobacteriales</taxon>
        <taxon>Haloarculaceae</taxon>
        <taxon>Halovenus</taxon>
    </lineage>
</organism>
<evidence type="ECO:0000256" key="1">
    <source>
        <dbReference type="SAM" id="Phobius"/>
    </source>
</evidence>
<name>A0A6B0T450_9EURY</name>
<dbReference type="Pfam" id="PF16926">
    <property type="entry name" value="HisKA_4TM"/>
    <property type="match status" value="1"/>
</dbReference>
<keyword evidence="1" id="KW-1133">Transmembrane helix</keyword>
<reference evidence="4 5" key="1">
    <citation type="submission" date="2019-12" db="EMBL/GenBank/DDBJ databases">
        <title>Isolation and characterization of three novel carbon monoxide-oxidizing members of Halobacteria from salione crusts and soils.</title>
        <authorList>
            <person name="Myers M.R."/>
            <person name="King G.M."/>
        </authorList>
    </citation>
    <scope>NUCLEOTIDE SEQUENCE [LARGE SCALE GENOMIC DNA]</scope>
    <source>
        <strain evidence="4 5">WSH3</strain>
    </source>
</reference>
<evidence type="ECO:0000313" key="5">
    <source>
        <dbReference type="Proteomes" id="UP000466535"/>
    </source>
</evidence>
<keyword evidence="1" id="KW-0812">Transmembrane</keyword>
<dbReference type="InterPro" id="IPR013656">
    <property type="entry name" value="PAS_4"/>
</dbReference>
<keyword evidence="5" id="KW-1185">Reference proteome</keyword>
<evidence type="ECO:0000313" key="4">
    <source>
        <dbReference type="EMBL" id="MXR50946.1"/>
    </source>
</evidence>
<gene>
    <name evidence="4" type="ORF">GRX03_04900</name>
</gene>
<dbReference type="PANTHER" id="PTHR45569">
    <property type="entry name" value="SENSOR PROTEIN KDPD"/>
    <property type="match status" value="1"/>
</dbReference>
<keyword evidence="1" id="KW-0472">Membrane</keyword>
<feature type="transmembrane region" description="Helical" evidence="1">
    <location>
        <begin position="72"/>
        <end position="93"/>
    </location>
</feature>
<accession>A0A6B0T450</accession>
<dbReference type="CDD" id="cd00130">
    <property type="entry name" value="PAS"/>
    <property type="match status" value="1"/>
</dbReference>
<dbReference type="OrthoDB" id="230688at2157"/>
<dbReference type="Pfam" id="PF08448">
    <property type="entry name" value="PAS_4"/>
    <property type="match status" value="1"/>
</dbReference>
<dbReference type="Gene3D" id="3.30.450.20">
    <property type="entry name" value="PAS domain"/>
    <property type="match status" value="1"/>
</dbReference>
<dbReference type="InterPro" id="IPR036097">
    <property type="entry name" value="HisK_dim/P_sf"/>
</dbReference>
<dbReference type="AlphaFoldDB" id="A0A6B0T450"/>
<dbReference type="InterPro" id="IPR031623">
    <property type="entry name" value="HisKA_4TM"/>
</dbReference>
<dbReference type="Gene3D" id="3.30.565.10">
    <property type="entry name" value="Histidine kinase-like ATPase, C-terminal domain"/>
    <property type="match status" value="1"/>
</dbReference>
<dbReference type="GO" id="GO:0000155">
    <property type="term" value="F:phosphorelay sensor kinase activity"/>
    <property type="evidence" value="ECO:0007669"/>
    <property type="project" value="InterPro"/>
</dbReference>
<evidence type="ECO:0000259" key="3">
    <source>
        <dbReference type="PROSITE" id="PS50113"/>
    </source>
</evidence>
<feature type="transmembrane region" description="Helical" evidence="1">
    <location>
        <begin position="105"/>
        <end position="127"/>
    </location>
</feature>
<dbReference type="InterPro" id="IPR036890">
    <property type="entry name" value="HATPase_C_sf"/>
</dbReference>
<dbReference type="PROSITE" id="PS50113">
    <property type="entry name" value="PAC"/>
    <property type="match status" value="1"/>
</dbReference>
<dbReference type="InterPro" id="IPR035965">
    <property type="entry name" value="PAS-like_dom_sf"/>
</dbReference>
<dbReference type="EMBL" id="WUUT01000001">
    <property type="protein sequence ID" value="MXR50946.1"/>
    <property type="molecule type" value="Genomic_DNA"/>
</dbReference>
<dbReference type="GO" id="GO:0005886">
    <property type="term" value="C:plasma membrane"/>
    <property type="evidence" value="ECO:0007669"/>
    <property type="project" value="TreeGrafter"/>
</dbReference>
<protein>
    <submittedName>
        <fullName evidence="4">PAS domain-containing protein</fullName>
    </submittedName>
</protein>
<evidence type="ECO:0000259" key="2">
    <source>
        <dbReference type="PROSITE" id="PS50112"/>
    </source>
</evidence>
<dbReference type="InterPro" id="IPR000014">
    <property type="entry name" value="PAS"/>
</dbReference>
<feature type="domain" description="PAC" evidence="3">
    <location>
        <begin position="208"/>
        <end position="259"/>
    </location>
</feature>
<dbReference type="InterPro" id="IPR000700">
    <property type="entry name" value="PAS-assoc_C"/>
</dbReference>